<evidence type="ECO:0000256" key="2">
    <source>
        <dbReference type="ARBA" id="ARBA00021978"/>
    </source>
</evidence>
<proteinExistence type="inferred from homology"/>
<sequence>MSDNDDDYMSDKFILGSEATTKAPSLMFKPSQKREFEKMKKKAEITAKIREKNKSVKLMEQEKREEGLSSAISSSNKGFEMLMKMGYKPGQGIGKTESGRSEPIPMDLKINRLGLGKCETRKKLAQKNINPTEKLDNLNTDNFRDRIAAKKLEQLADIDLFKSQKVCEQLDTKNNIKEPQYSWYWPLVKKEKNSDDEEEEEDDDDENTEEPENEDDKLSTIEKLELLTKYLRKNYFYCIWCGATYDDDDDLKDNCPGSTRNDH</sequence>
<dbReference type="InterPro" id="IPR039249">
    <property type="entry name" value="GPATCH11"/>
</dbReference>
<dbReference type="InterPro" id="IPR000467">
    <property type="entry name" value="G_patch_dom"/>
</dbReference>
<dbReference type="AlphaFoldDB" id="A0A834XXX4"/>
<dbReference type="PANTHER" id="PTHR21032:SF0">
    <property type="entry name" value="G PATCH DOMAIN-CONTAINING PROTEIN 11"/>
    <property type="match status" value="1"/>
</dbReference>
<dbReference type="SMART" id="SM00443">
    <property type="entry name" value="G_patch"/>
    <property type="match status" value="1"/>
</dbReference>
<comment type="caution">
    <text evidence="6">The sequence shown here is derived from an EMBL/GenBank/DDBJ whole genome shotgun (WGS) entry which is preliminary data.</text>
</comment>
<evidence type="ECO:0000313" key="6">
    <source>
        <dbReference type="EMBL" id="KAF7994886.1"/>
    </source>
</evidence>
<dbReference type="EMBL" id="JACMRX010000002">
    <property type="protein sequence ID" value="KAF7994886.1"/>
    <property type="molecule type" value="Genomic_DNA"/>
</dbReference>
<organism evidence="6 7">
    <name type="scientific">Aphidius gifuensis</name>
    <name type="common">Parasitoid wasp</name>
    <dbReference type="NCBI Taxonomy" id="684658"/>
    <lineage>
        <taxon>Eukaryota</taxon>
        <taxon>Metazoa</taxon>
        <taxon>Ecdysozoa</taxon>
        <taxon>Arthropoda</taxon>
        <taxon>Hexapoda</taxon>
        <taxon>Insecta</taxon>
        <taxon>Pterygota</taxon>
        <taxon>Neoptera</taxon>
        <taxon>Endopterygota</taxon>
        <taxon>Hymenoptera</taxon>
        <taxon>Apocrita</taxon>
        <taxon>Ichneumonoidea</taxon>
        <taxon>Braconidae</taxon>
        <taxon>Aphidiinae</taxon>
        <taxon>Aphidius</taxon>
    </lineage>
</organism>
<name>A0A834XXX4_APHGI</name>
<dbReference type="SMART" id="SM01173">
    <property type="entry name" value="DUF4187"/>
    <property type="match status" value="1"/>
</dbReference>
<protein>
    <recommendedName>
        <fullName evidence="2">G patch domain-containing protein 11</fullName>
    </recommendedName>
    <alternativeName>
        <fullName evidence="3">Coiled-coil domain-containing protein 75</fullName>
    </alternativeName>
</protein>
<reference evidence="6 7" key="1">
    <citation type="submission" date="2020-08" db="EMBL/GenBank/DDBJ databases">
        <title>Aphidius gifuensis genome sequencing and assembly.</title>
        <authorList>
            <person name="Du Z."/>
        </authorList>
    </citation>
    <scope>NUCLEOTIDE SEQUENCE [LARGE SCALE GENOMIC DNA]</scope>
    <source>
        <strain evidence="6">YNYX2018</strain>
        <tissue evidence="6">Adults</tissue>
    </source>
</reference>
<dbReference type="PROSITE" id="PS50174">
    <property type="entry name" value="G_PATCH"/>
    <property type="match status" value="1"/>
</dbReference>
<feature type="compositionally biased region" description="Acidic residues" evidence="4">
    <location>
        <begin position="194"/>
        <end position="215"/>
    </location>
</feature>
<comment type="similarity">
    <text evidence="1">Belongs to the GPATCH11 family.</text>
</comment>
<evidence type="ECO:0000256" key="4">
    <source>
        <dbReference type="SAM" id="MobiDB-lite"/>
    </source>
</evidence>
<dbReference type="PANTHER" id="PTHR21032">
    <property type="entry name" value="G PATCH DOMAIN-CONTAINING PROTEIN 11"/>
    <property type="match status" value="1"/>
</dbReference>
<keyword evidence="7" id="KW-1185">Reference proteome</keyword>
<evidence type="ECO:0000256" key="1">
    <source>
        <dbReference type="ARBA" id="ARBA00007140"/>
    </source>
</evidence>
<gene>
    <name evidence="6" type="ORF">HCN44_004358</name>
</gene>
<evidence type="ECO:0000256" key="3">
    <source>
        <dbReference type="ARBA" id="ARBA00030688"/>
    </source>
</evidence>
<dbReference type="GO" id="GO:0003676">
    <property type="term" value="F:nucleic acid binding"/>
    <property type="evidence" value="ECO:0007669"/>
    <property type="project" value="InterPro"/>
</dbReference>
<dbReference type="Pfam" id="PF01585">
    <property type="entry name" value="G-patch"/>
    <property type="match status" value="1"/>
</dbReference>
<dbReference type="InterPro" id="IPR025239">
    <property type="entry name" value="DUF4187"/>
</dbReference>
<feature type="domain" description="G-patch" evidence="5">
    <location>
        <begin position="74"/>
        <end position="120"/>
    </location>
</feature>
<dbReference type="Pfam" id="PF13821">
    <property type="entry name" value="DUF4187"/>
    <property type="match status" value="1"/>
</dbReference>
<evidence type="ECO:0000313" key="7">
    <source>
        <dbReference type="Proteomes" id="UP000639338"/>
    </source>
</evidence>
<accession>A0A834XXX4</accession>
<dbReference type="OrthoDB" id="786951at2759"/>
<evidence type="ECO:0000259" key="5">
    <source>
        <dbReference type="PROSITE" id="PS50174"/>
    </source>
</evidence>
<dbReference type="GO" id="GO:0000776">
    <property type="term" value="C:kinetochore"/>
    <property type="evidence" value="ECO:0007669"/>
    <property type="project" value="TreeGrafter"/>
</dbReference>
<dbReference type="Proteomes" id="UP000639338">
    <property type="component" value="Unassembled WGS sequence"/>
</dbReference>
<feature type="region of interest" description="Disordered" evidence="4">
    <location>
        <begin position="191"/>
        <end position="219"/>
    </location>
</feature>